<accession>A0A1B6GD98</accession>
<feature type="non-terminal residue" evidence="1">
    <location>
        <position position="115"/>
    </location>
</feature>
<proteinExistence type="predicted"/>
<feature type="non-terminal residue" evidence="1">
    <location>
        <position position="1"/>
    </location>
</feature>
<sequence>RTAAVSHWENCGGQSLGELRRSDIDGIAAVGYQRFSCGRYLWNCCSRSLAELLRLVIGGHQDYSWWTSSIKQTSFKNTHCLNYKEHRSGLCSPANLGVAIGLRDCGGRTTGLRHT</sequence>
<name>A0A1B6GD98_9HEMI</name>
<reference evidence="1" key="1">
    <citation type="submission" date="2015-11" db="EMBL/GenBank/DDBJ databases">
        <title>De novo transcriptome assembly of four potential Pierce s Disease insect vectors from Arizona vineyards.</title>
        <authorList>
            <person name="Tassone E.E."/>
        </authorList>
    </citation>
    <scope>NUCLEOTIDE SEQUENCE</scope>
</reference>
<dbReference type="EMBL" id="GECZ01009341">
    <property type="protein sequence ID" value="JAS60428.1"/>
    <property type="molecule type" value="Transcribed_RNA"/>
</dbReference>
<gene>
    <name evidence="1" type="ORF">g.26078</name>
</gene>
<dbReference type="AlphaFoldDB" id="A0A1B6GD98"/>
<organism evidence="1">
    <name type="scientific">Cuerna arida</name>
    <dbReference type="NCBI Taxonomy" id="1464854"/>
    <lineage>
        <taxon>Eukaryota</taxon>
        <taxon>Metazoa</taxon>
        <taxon>Ecdysozoa</taxon>
        <taxon>Arthropoda</taxon>
        <taxon>Hexapoda</taxon>
        <taxon>Insecta</taxon>
        <taxon>Pterygota</taxon>
        <taxon>Neoptera</taxon>
        <taxon>Paraneoptera</taxon>
        <taxon>Hemiptera</taxon>
        <taxon>Auchenorrhyncha</taxon>
        <taxon>Membracoidea</taxon>
        <taxon>Cicadellidae</taxon>
        <taxon>Cicadellinae</taxon>
        <taxon>Proconiini</taxon>
        <taxon>Cuerna</taxon>
    </lineage>
</organism>
<protein>
    <submittedName>
        <fullName evidence="1">Uncharacterized protein</fullName>
    </submittedName>
</protein>
<evidence type="ECO:0000313" key="1">
    <source>
        <dbReference type="EMBL" id="JAS60428.1"/>
    </source>
</evidence>